<accession>A0A1F7GR39</accession>
<protein>
    <submittedName>
        <fullName evidence="2">Uncharacterized protein</fullName>
    </submittedName>
</protein>
<evidence type="ECO:0000313" key="3">
    <source>
        <dbReference type="Proteomes" id="UP000177026"/>
    </source>
</evidence>
<keyword evidence="1" id="KW-1133">Transmembrane helix</keyword>
<feature type="transmembrane region" description="Helical" evidence="1">
    <location>
        <begin position="21"/>
        <end position="44"/>
    </location>
</feature>
<gene>
    <name evidence="2" type="ORF">A2866_01855</name>
</gene>
<name>A0A1F7GR39_9BACT</name>
<sequence length="196" mass="21952">MTTKKTMRKRPKQYLKNLFKHAGMGAIILTAFYLTGFWFTQFAYNSQAAQEKVSVMSAPQSNTGSPYRVGDIKVVNFILKPKNADKDISGFKITLMKEGTLDIVGIREPSVYPNTGENQDVIFTPVWTRAHTVTYVISDPNNKKLPHAIRIPVEIQGTAKGEGKLRLNKNQSSVVGNIAGSKYEFDNVEEGVYKFK</sequence>
<organism evidence="2 3">
    <name type="scientific">Candidatus Roizmanbacteria bacterium RIFCSPHIGHO2_01_FULL_39_8</name>
    <dbReference type="NCBI Taxonomy" id="1802033"/>
    <lineage>
        <taxon>Bacteria</taxon>
        <taxon>Candidatus Roizmaniibacteriota</taxon>
    </lineage>
</organism>
<proteinExistence type="predicted"/>
<keyword evidence="1" id="KW-0472">Membrane</keyword>
<dbReference type="AlphaFoldDB" id="A0A1F7GR39"/>
<comment type="caution">
    <text evidence="2">The sequence shown here is derived from an EMBL/GenBank/DDBJ whole genome shotgun (WGS) entry which is preliminary data.</text>
</comment>
<reference evidence="2 3" key="1">
    <citation type="journal article" date="2016" name="Nat. Commun.">
        <title>Thousands of microbial genomes shed light on interconnected biogeochemical processes in an aquifer system.</title>
        <authorList>
            <person name="Anantharaman K."/>
            <person name="Brown C.T."/>
            <person name="Hug L.A."/>
            <person name="Sharon I."/>
            <person name="Castelle C.J."/>
            <person name="Probst A.J."/>
            <person name="Thomas B.C."/>
            <person name="Singh A."/>
            <person name="Wilkins M.J."/>
            <person name="Karaoz U."/>
            <person name="Brodie E.L."/>
            <person name="Williams K.H."/>
            <person name="Hubbard S.S."/>
            <person name="Banfield J.F."/>
        </authorList>
    </citation>
    <scope>NUCLEOTIDE SEQUENCE [LARGE SCALE GENOMIC DNA]</scope>
</reference>
<dbReference type="EMBL" id="MFZI01000022">
    <property type="protein sequence ID" value="OGK21056.1"/>
    <property type="molecule type" value="Genomic_DNA"/>
</dbReference>
<keyword evidence="1" id="KW-0812">Transmembrane</keyword>
<evidence type="ECO:0000313" key="2">
    <source>
        <dbReference type="EMBL" id="OGK21056.1"/>
    </source>
</evidence>
<dbReference type="Proteomes" id="UP000177026">
    <property type="component" value="Unassembled WGS sequence"/>
</dbReference>
<evidence type="ECO:0000256" key="1">
    <source>
        <dbReference type="SAM" id="Phobius"/>
    </source>
</evidence>